<evidence type="ECO:0000256" key="2">
    <source>
        <dbReference type="SAM" id="SignalP"/>
    </source>
</evidence>
<dbReference type="Pfam" id="PF03401">
    <property type="entry name" value="TctC"/>
    <property type="match status" value="1"/>
</dbReference>
<keyword evidence="2" id="KW-0732">Signal</keyword>
<name>A0A502DF17_9BURK</name>
<accession>A0A502DF17</accession>
<dbReference type="Gene3D" id="3.40.190.10">
    <property type="entry name" value="Periplasmic binding protein-like II"/>
    <property type="match status" value="1"/>
</dbReference>
<dbReference type="OrthoDB" id="8678477at2"/>
<dbReference type="PANTHER" id="PTHR42928">
    <property type="entry name" value="TRICARBOXYLATE-BINDING PROTEIN"/>
    <property type="match status" value="1"/>
</dbReference>
<evidence type="ECO:0000313" key="4">
    <source>
        <dbReference type="Proteomes" id="UP000319212"/>
    </source>
</evidence>
<comment type="similarity">
    <text evidence="1">Belongs to the UPF0065 (bug) family.</text>
</comment>
<dbReference type="CDD" id="cd07012">
    <property type="entry name" value="PBP2_Bug_TTT"/>
    <property type="match status" value="1"/>
</dbReference>
<dbReference type="Proteomes" id="UP000319212">
    <property type="component" value="Unassembled WGS sequence"/>
</dbReference>
<protein>
    <submittedName>
        <fullName evidence="3">Tripartite tricarboxylate transporter substrate binding protein</fullName>
    </submittedName>
</protein>
<dbReference type="EMBL" id="RCZI01000008">
    <property type="protein sequence ID" value="TPG23614.1"/>
    <property type="molecule type" value="Genomic_DNA"/>
</dbReference>
<dbReference type="PIRSF" id="PIRSF017082">
    <property type="entry name" value="YflP"/>
    <property type="match status" value="1"/>
</dbReference>
<dbReference type="SUPFAM" id="SSF53850">
    <property type="entry name" value="Periplasmic binding protein-like II"/>
    <property type="match status" value="1"/>
</dbReference>
<comment type="caution">
    <text evidence="3">The sequence shown here is derived from an EMBL/GenBank/DDBJ whole genome shotgun (WGS) entry which is preliminary data.</text>
</comment>
<dbReference type="InterPro" id="IPR005064">
    <property type="entry name" value="BUG"/>
</dbReference>
<reference evidence="3 4" key="1">
    <citation type="journal article" date="2019" name="Environ. Microbiol.">
        <title>Species interactions and distinct microbial communities in high Arctic permafrost affected cryosols are associated with the CH4 and CO2 gas fluxes.</title>
        <authorList>
            <person name="Altshuler I."/>
            <person name="Hamel J."/>
            <person name="Turney S."/>
            <person name="Magnuson E."/>
            <person name="Levesque R."/>
            <person name="Greer C."/>
            <person name="Whyte L.G."/>
        </authorList>
    </citation>
    <scope>NUCLEOTIDE SEQUENCE [LARGE SCALE GENOMIC DNA]</scope>
    <source>
        <strain evidence="3 4">S06.C</strain>
    </source>
</reference>
<dbReference type="Gene3D" id="3.40.190.150">
    <property type="entry name" value="Bordetella uptake gene, domain 1"/>
    <property type="match status" value="1"/>
</dbReference>
<gene>
    <name evidence="3" type="ORF">EAH82_19650</name>
</gene>
<feature type="chain" id="PRO_5021202617" evidence="2">
    <location>
        <begin position="30"/>
        <end position="327"/>
    </location>
</feature>
<organism evidence="3 4">
    <name type="scientific">Variovorax guangxiensis</name>
    <dbReference type="NCBI Taxonomy" id="1775474"/>
    <lineage>
        <taxon>Bacteria</taxon>
        <taxon>Pseudomonadati</taxon>
        <taxon>Pseudomonadota</taxon>
        <taxon>Betaproteobacteria</taxon>
        <taxon>Burkholderiales</taxon>
        <taxon>Comamonadaceae</taxon>
        <taxon>Variovorax</taxon>
    </lineage>
</organism>
<sequence length="327" mass="34005">MPSPRHTRRTAIAVLLTTTIFCAAVPANAQVLPGDKPIRMVVNFAAGGPTDTIARVVAQKMATSLKIPVIVDNKPGAGGNIGASEVARANPDGRTILVGIDTTFTINPAIYKSMPFAPDALKPLMILGSSGLLVGVNPAVGVRTMAELVAKSKKENLTFSSAGNGSPGHFATEIFHDATGGQVTHVPYKGNSPAVLAILSGEVQAGVLATPGMVQQVKAGKITPLAVTSAKRSLVMPDVPTVGETGLKDLEFNVLQIAMLPAATPAPVVEALRKAMADALDQPDVQDQLSQLDLVIEKQSGSAAQDRLNDARTRYARIVKATGMKPE</sequence>
<dbReference type="PANTHER" id="PTHR42928:SF5">
    <property type="entry name" value="BLR1237 PROTEIN"/>
    <property type="match status" value="1"/>
</dbReference>
<feature type="signal peptide" evidence="2">
    <location>
        <begin position="1"/>
        <end position="29"/>
    </location>
</feature>
<proteinExistence type="inferred from homology"/>
<evidence type="ECO:0000313" key="3">
    <source>
        <dbReference type="EMBL" id="TPG23614.1"/>
    </source>
</evidence>
<dbReference type="RefSeq" id="WP_140844895.1">
    <property type="nucleotide sequence ID" value="NZ_RCZI01000008.1"/>
</dbReference>
<dbReference type="InterPro" id="IPR042100">
    <property type="entry name" value="Bug_dom1"/>
</dbReference>
<dbReference type="AlphaFoldDB" id="A0A502DF17"/>
<evidence type="ECO:0000256" key="1">
    <source>
        <dbReference type="ARBA" id="ARBA00006987"/>
    </source>
</evidence>